<sequence>MSSLKADLSGGLFIMKSNSYEAIAAYLNAEPLFRAGVQTYCITELMPHYLMPNSKEWIED</sequence>
<dbReference type="EMBL" id="WMQE01000031">
    <property type="protein sequence ID" value="MTK22153.1"/>
    <property type="molecule type" value="Genomic_DNA"/>
</dbReference>
<reference evidence="1 2" key="1">
    <citation type="journal article" date="2019" name="Nat. Med.">
        <title>A library of human gut bacterial isolates paired with longitudinal multiomics data enables mechanistic microbiome research.</title>
        <authorList>
            <person name="Poyet M."/>
            <person name="Groussin M."/>
            <person name="Gibbons S.M."/>
            <person name="Avila-Pacheco J."/>
            <person name="Jiang X."/>
            <person name="Kearney S.M."/>
            <person name="Perrotta A.R."/>
            <person name="Berdy B."/>
            <person name="Zhao S."/>
            <person name="Lieberman T.D."/>
            <person name="Swanson P.K."/>
            <person name="Smith M."/>
            <person name="Roesemann S."/>
            <person name="Alexander J.E."/>
            <person name="Rich S.A."/>
            <person name="Livny J."/>
            <person name="Vlamakis H."/>
            <person name="Clish C."/>
            <person name="Bullock K."/>
            <person name="Deik A."/>
            <person name="Scott J."/>
            <person name="Pierce K.A."/>
            <person name="Xavier R.J."/>
            <person name="Alm E.J."/>
        </authorList>
    </citation>
    <scope>NUCLEOTIDE SEQUENCE [LARGE SCALE GENOMIC DNA]</scope>
    <source>
        <strain evidence="1 2">BIOML-A198</strain>
    </source>
</reference>
<dbReference type="Proteomes" id="UP000487649">
    <property type="component" value="Unassembled WGS sequence"/>
</dbReference>
<protein>
    <submittedName>
        <fullName evidence="1">Uncharacterized protein</fullName>
    </submittedName>
</protein>
<gene>
    <name evidence="1" type="ORF">GMA92_12105</name>
</gene>
<dbReference type="AlphaFoldDB" id="A0A9X5AP70"/>
<dbReference type="OrthoDB" id="2058240at2"/>
<proteinExistence type="predicted"/>
<comment type="caution">
    <text evidence="1">The sequence shown here is derived from an EMBL/GenBank/DDBJ whole genome shotgun (WGS) entry which is preliminary data.</text>
</comment>
<dbReference type="RefSeq" id="WP_006785756.1">
    <property type="nucleotide sequence ID" value="NZ_CAUWFM010000013.1"/>
</dbReference>
<evidence type="ECO:0000313" key="1">
    <source>
        <dbReference type="EMBL" id="MTK22153.1"/>
    </source>
</evidence>
<name>A0A9X5AP70_9FIRM</name>
<organism evidence="1 2">
    <name type="scientific">Turicibacter sanguinis</name>
    <dbReference type="NCBI Taxonomy" id="154288"/>
    <lineage>
        <taxon>Bacteria</taxon>
        <taxon>Bacillati</taxon>
        <taxon>Bacillota</taxon>
        <taxon>Erysipelotrichia</taxon>
        <taxon>Erysipelotrichales</taxon>
        <taxon>Turicibacteraceae</taxon>
        <taxon>Turicibacter</taxon>
    </lineage>
</organism>
<evidence type="ECO:0000313" key="2">
    <source>
        <dbReference type="Proteomes" id="UP000487649"/>
    </source>
</evidence>
<accession>A0A9X5AP70</accession>
<dbReference type="GeneID" id="60059489"/>